<dbReference type="Proteomes" id="UP000649573">
    <property type="component" value="Unassembled WGS sequence"/>
</dbReference>
<accession>A0ABQ2V9G1</accession>
<organism evidence="1 2">
    <name type="scientific">Lentzea flava</name>
    <dbReference type="NCBI Taxonomy" id="103732"/>
    <lineage>
        <taxon>Bacteria</taxon>
        <taxon>Bacillati</taxon>
        <taxon>Actinomycetota</taxon>
        <taxon>Actinomycetes</taxon>
        <taxon>Pseudonocardiales</taxon>
        <taxon>Pseudonocardiaceae</taxon>
        <taxon>Lentzea</taxon>
    </lineage>
</organism>
<protein>
    <submittedName>
        <fullName evidence="1">Uncharacterized protein</fullName>
    </submittedName>
</protein>
<evidence type="ECO:0000313" key="2">
    <source>
        <dbReference type="Proteomes" id="UP000649573"/>
    </source>
</evidence>
<evidence type="ECO:0000313" key="1">
    <source>
        <dbReference type="EMBL" id="GGU75297.1"/>
    </source>
</evidence>
<keyword evidence="2" id="KW-1185">Reference proteome</keyword>
<reference evidence="2" key="1">
    <citation type="journal article" date="2019" name="Int. J. Syst. Evol. Microbiol.">
        <title>The Global Catalogue of Microorganisms (GCM) 10K type strain sequencing project: providing services to taxonomists for standard genome sequencing and annotation.</title>
        <authorList>
            <consortium name="The Broad Institute Genomics Platform"/>
            <consortium name="The Broad Institute Genome Sequencing Center for Infectious Disease"/>
            <person name="Wu L."/>
            <person name="Ma J."/>
        </authorList>
    </citation>
    <scope>NUCLEOTIDE SEQUENCE [LARGE SCALE GENOMIC DNA]</scope>
    <source>
        <strain evidence="2">JCM 3296</strain>
    </source>
</reference>
<proteinExistence type="predicted"/>
<name>A0ABQ2V9G1_9PSEU</name>
<sequence>MTTSVRMRVFPLEGNEKQAAPLNANTSTVPRVCKQIPLCGHRCEHRSSGAGLGWRLPQRTYQLWGIRHAS</sequence>
<gene>
    <name evidence="1" type="ORF">GCM10010178_78330</name>
</gene>
<comment type="caution">
    <text evidence="1">The sequence shown here is derived from an EMBL/GenBank/DDBJ whole genome shotgun (WGS) entry which is preliminary data.</text>
</comment>
<dbReference type="EMBL" id="BMRE01000057">
    <property type="protein sequence ID" value="GGU75297.1"/>
    <property type="molecule type" value="Genomic_DNA"/>
</dbReference>